<organism evidence="11">
    <name type="scientific">Caenorhabditis remanei</name>
    <name type="common">Caenorhabditis vulgaris</name>
    <dbReference type="NCBI Taxonomy" id="31234"/>
    <lineage>
        <taxon>Eukaryota</taxon>
        <taxon>Metazoa</taxon>
        <taxon>Ecdysozoa</taxon>
        <taxon>Nematoda</taxon>
        <taxon>Chromadorea</taxon>
        <taxon>Rhabditida</taxon>
        <taxon>Rhabditina</taxon>
        <taxon>Rhabditomorpha</taxon>
        <taxon>Rhabditoidea</taxon>
        <taxon>Rhabditidae</taxon>
        <taxon>Peloderinae</taxon>
        <taxon>Caenorhabditis</taxon>
    </lineage>
</organism>
<dbReference type="NCBIfam" id="TIGR00798">
    <property type="entry name" value="mtc"/>
    <property type="match status" value="1"/>
</dbReference>
<evidence type="ECO:0000256" key="7">
    <source>
        <dbReference type="ARBA" id="ARBA00023128"/>
    </source>
</evidence>
<dbReference type="AlphaFoldDB" id="E3LF36"/>
<dbReference type="GO" id="GO:0005743">
    <property type="term" value="C:mitochondrial inner membrane"/>
    <property type="evidence" value="ECO:0007669"/>
    <property type="project" value="TreeGrafter"/>
</dbReference>
<feature type="transmembrane region" description="Helical" evidence="9">
    <location>
        <begin position="178"/>
        <end position="197"/>
    </location>
</feature>
<dbReference type="FunCoup" id="E3LF36">
    <property type="interactions" value="151"/>
</dbReference>
<dbReference type="Proteomes" id="UP000008281">
    <property type="component" value="Unassembled WGS sequence"/>
</dbReference>
<evidence type="ECO:0000256" key="6">
    <source>
        <dbReference type="ARBA" id="ARBA00022989"/>
    </source>
</evidence>
<dbReference type="Pfam" id="PF03820">
    <property type="entry name" value="SFXNs"/>
    <property type="match status" value="1"/>
</dbReference>
<dbReference type="InParanoid" id="E3LF36"/>
<comment type="similarity">
    <text evidence="2 9">Belongs to the sideroflexin family.</text>
</comment>
<dbReference type="PANTHER" id="PTHR11153:SF35">
    <property type="entry name" value="SIDOREFLEXIN"/>
    <property type="match status" value="1"/>
</dbReference>
<keyword evidence="4 9" id="KW-0812">Transmembrane</keyword>
<gene>
    <name evidence="10" type="primary">Cre-sfxn-1.4</name>
    <name evidence="10" type="ORF">CRE_01718</name>
</gene>
<dbReference type="GO" id="GO:0015075">
    <property type="term" value="F:monoatomic ion transmembrane transporter activity"/>
    <property type="evidence" value="ECO:0007669"/>
    <property type="project" value="InterPro"/>
</dbReference>
<keyword evidence="11" id="KW-1185">Reference proteome</keyword>
<evidence type="ECO:0000256" key="9">
    <source>
        <dbReference type="RuleBase" id="RU362000"/>
    </source>
</evidence>
<comment type="subcellular location">
    <subcellularLocation>
        <location evidence="1 9">Mitochondrion membrane</location>
        <topology evidence="1 9">Multi-pass membrane protein</topology>
    </subcellularLocation>
</comment>
<reference evidence="10" key="1">
    <citation type="submission" date="2007-07" db="EMBL/GenBank/DDBJ databases">
        <title>PCAP assembly of the Caenorhabditis remanei genome.</title>
        <authorList>
            <consortium name="The Caenorhabditis remanei Sequencing Consortium"/>
            <person name="Wilson R.K."/>
        </authorList>
    </citation>
    <scope>NUCLEOTIDE SEQUENCE [LARGE SCALE GENOMIC DNA]</scope>
    <source>
        <strain evidence="10">PB4641</strain>
    </source>
</reference>
<dbReference type="OMA" id="STPICCA"/>
<dbReference type="GO" id="GO:0140300">
    <property type="term" value="P:serine import into mitochondrion"/>
    <property type="evidence" value="ECO:0007669"/>
    <property type="project" value="TreeGrafter"/>
</dbReference>
<evidence type="ECO:0000256" key="4">
    <source>
        <dbReference type="ARBA" id="ARBA00022692"/>
    </source>
</evidence>
<dbReference type="OrthoDB" id="6608471at2759"/>
<accession>E3LF36</accession>
<dbReference type="PANTHER" id="PTHR11153">
    <property type="entry name" value="SIDEROFLEXIN"/>
    <property type="match status" value="1"/>
</dbReference>
<feature type="transmembrane region" description="Helical" evidence="9">
    <location>
        <begin position="149"/>
        <end position="172"/>
    </location>
</feature>
<keyword evidence="5" id="KW-0029">Amino-acid transport</keyword>
<name>E3LF36_CAERE</name>
<evidence type="ECO:0000256" key="2">
    <source>
        <dbReference type="ARBA" id="ARBA00005974"/>
    </source>
</evidence>
<keyword evidence="7 9" id="KW-0496">Mitochondrion</keyword>
<evidence type="ECO:0000313" key="10">
    <source>
        <dbReference type="EMBL" id="EFO85732.1"/>
    </source>
</evidence>
<dbReference type="InterPro" id="IPR004686">
    <property type="entry name" value="Mtc"/>
</dbReference>
<keyword evidence="6 9" id="KW-1133">Transmembrane helix</keyword>
<dbReference type="eggNOG" id="KOG3767">
    <property type="taxonomic scope" value="Eukaryota"/>
</dbReference>
<evidence type="ECO:0000313" key="11">
    <source>
        <dbReference type="Proteomes" id="UP000008281"/>
    </source>
</evidence>
<evidence type="ECO:0000256" key="3">
    <source>
        <dbReference type="ARBA" id="ARBA00022448"/>
    </source>
</evidence>
<keyword evidence="8 9" id="KW-0472">Membrane</keyword>
<comment type="caution">
    <text evidence="9">Lacks conserved residue(s) required for the propagation of feature annotation.</text>
</comment>
<evidence type="ECO:0000256" key="8">
    <source>
        <dbReference type="ARBA" id="ARBA00023136"/>
    </source>
</evidence>
<dbReference type="STRING" id="31234.E3LF36"/>
<evidence type="ECO:0000256" key="5">
    <source>
        <dbReference type="ARBA" id="ARBA00022970"/>
    </source>
</evidence>
<evidence type="ECO:0000256" key="1">
    <source>
        <dbReference type="ARBA" id="ARBA00004225"/>
    </source>
</evidence>
<sequence>MTQVLSKCEKLPDISRPRWDQNTFQGRMYHFFTTANCLNLFASNSKLERARNIVLEYKQGKYDPNMTVNELWKAKTLYDSAFHPDTGEKMFILGRMSAQVPCNMVITGGMLTFYQKLPHVIFFHWINQSFNAIVNYTNRSGTHKQDDRTLFLSYCGATTGALSCALSFNFLLKKWKNAPPILARLVPFAAIAFANAINIPMMRNKLVDIIIFHTTSLLVFREFTNGIPVEDADGRTMGFSTVAPEYAIPQVVLSRVGMAVPNMVLGPVILEQISKAAWYTPPMAAPLQTLLCGFMLAFSTPICCALFPQKSSIQVDHLELSLQEHINKLPNPPKVVYYNKGL</sequence>
<dbReference type="EMBL" id="DS268408">
    <property type="protein sequence ID" value="EFO85732.1"/>
    <property type="molecule type" value="Genomic_DNA"/>
</dbReference>
<dbReference type="HOGENOM" id="CLU_039425_1_0_1"/>
<protein>
    <recommendedName>
        <fullName evidence="9">Sidoreflexin</fullName>
    </recommendedName>
</protein>
<proteinExistence type="inferred from homology"/>
<keyword evidence="3" id="KW-0813">Transport</keyword>